<gene>
    <name evidence="7" type="ORF">WR25_11815</name>
</gene>
<name>A0A2A2KLL9_9BILA</name>
<organism evidence="7 8">
    <name type="scientific">Diploscapter pachys</name>
    <dbReference type="NCBI Taxonomy" id="2018661"/>
    <lineage>
        <taxon>Eukaryota</taxon>
        <taxon>Metazoa</taxon>
        <taxon>Ecdysozoa</taxon>
        <taxon>Nematoda</taxon>
        <taxon>Chromadorea</taxon>
        <taxon>Rhabditida</taxon>
        <taxon>Rhabditina</taxon>
        <taxon>Rhabditomorpha</taxon>
        <taxon>Rhabditoidea</taxon>
        <taxon>Rhabditidae</taxon>
        <taxon>Diploscapter</taxon>
    </lineage>
</organism>
<keyword evidence="3 4" id="KW-0539">Nucleus</keyword>
<dbReference type="EMBL" id="LIAE01008278">
    <property type="protein sequence ID" value="PAV74797.1"/>
    <property type="molecule type" value="Genomic_DNA"/>
</dbReference>
<dbReference type="InterPro" id="IPR006958">
    <property type="entry name" value="Mak16"/>
</dbReference>
<feature type="compositionally biased region" description="Acidic residues" evidence="5">
    <location>
        <begin position="214"/>
        <end position="229"/>
    </location>
</feature>
<dbReference type="FunFam" id="3.30.390.110:FF:000001">
    <property type="entry name" value="Protein MAK16 homolog"/>
    <property type="match status" value="1"/>
</dbReference>
<evidence type="ECO:0000259" key="6">
    <source>
        <dbReference type="Pfam" id="PF01778"/>
    </source>
</evidence>
<comment type="caution">
    <text evidence="7">The sequence shown here is derived from an EMBL/GenBank/DDBJ whole genome shotgun (WGS) entry which is preliminary data.</text>
</comment>
<dbReference type="GO" id="GO:0030687">
    <property type="term" value="C:preribosome, large subunit precursor"/>
    <property type="evidence" value="ECO:0007669"/>
    <property type="project" value="TreeGrafter"/>
</dbReference>
<feature type="domain" description="Ribosomal eL28/Mak16" evidence="6">
    <location>
        <begin position="7"/>
        <end position="118"/>
    </location>
</feature>
<evidence type="ECO:0000256" key="2">
    <source>
        <dbReference type="ARBA" id="ARBA00005514"/>
    </source>
</evidence>
<dbReference type="AlphaFoldDB" id="A0A2A2KLL9"/>
<comment type="subcellular location">
    <subcellularLocation>
        <location evidence="1">Nucleus</location>
    </subcellularLocation>
</comment>
<dbReference type="GO" id="GO:0000470">
    <property type="term" value="P:maturation of LSU-rRNA"/>
    <property type="evidence" value="ECO:0007669"/>
    <property type="project" value="TreeGrafter"/>
</dbReference>
<accession>A0A2A2KLL9</accession>
<reference evidence="7 8" key="1">
    <citation type="journal article" date="2017" name="Curr. Biol.">
        <title>Genome architecture and evolution of a unichromosomal asexual nematode.</title>
        <authorList>
            <person name="Fradin H."/>
            <person name="Zegar C."/>
            <person name="Gutwein M."/>
            <person name="Lucas J."/>
            <person name="Kovtun M."/>
            <person name="Corcoran D."/>
            <person name="Baugh L.R."/>
            <person name="Kiontke K."/>
            <person name="Gunsalus K."/>
            <person name="Fitch D.H."/>
            <person name="Piano F."/>
        </authorList>
    </citation>
    <scope>NUCLEOTIDE SEQUENCE [LARGE SCALE GENOMIC DNA]</scope>
    <source>
        <strain evidence="7">PF1309</strain>
    </source>
</reference>
<feature type="compositionally biased region" description="Acidic residues" evidence="5">
    <location>
        <begin position="239"/>
        <end position="280"/>
    </location>
</feature>
<protein>
    <recommendedName>
        <fullName evidence="4">Protein MAK16 homolog</fullName>
    </recommendedName>
</protein>
<sequence length="332" mass="39352">MQADDITWNMLNKGQCAFKAWTKPKMFCRNEMNLTGLCNRASCPLANSQYATVREENGVLYLYMKVIERSHYPKRLWEKVKLSKDMNKALEQINEHLQYWSMFVKNKCKARVLRIHQYLIRMRKMAIRGNQKKIVTMPRKTERREKRREEKALIAAKLDTAIEKELLSRLKEGTYGDLYNFHQAAFERMLEEQRVELEQEVEEEQDLGRPQYVEDFESSDEEEEDIEDAGDGHWTPPDTDSENDDWEGAEESDDFENEQQMELEGSDDGDDGSEGEEDMEEMPKKEKKGKKQNKPKKKEPKAPPKRLSKKRPQLEIEYEEMDVQPQKRRQKN</sequence>
<evidence type="ECO:0000256" key="3">
    <source>
        <dbReference type="ARBA" id="ARBA00023242"/>
    </source>
</evidence>
<dbReference type="Proteomes" id="UP000218231">
    <property type="component" value="Unassembled WGS sequence"/>
</dbReference>
<dbReference type="Pfam" id="PF04874">
    <property type="entry name" value="Mak16"/>
    <property type="match status" value="1"/>
</dbReference>
<evidence type="ECO:0000313" key="7">
    <source>
        <dbReference type="EMBL" id="PAV74797.1"/>
    </source>
</evidence>
<evidence type="ECO:0000313" key="8">
    <source>
        <dbReference type="Proteomes" id="UP000218231"/>
    </source>
</evidence>
<feature type="compositionally biased region" description="Basic residues" evidence="5">
    <location>
        <begin position="285"/>
        <end position="311"/>
    </location>
</feature>
<dbReference type="PANTHER" id="PTHR23405">
    <property type="entry name" value="MAINTENANCE OF KILLER 16 MAK16 PROTEIN-RELATED"/>
    <property type="match status" value="1"/>
</dbReference>
<dbReference type="OrthoDB" id="10251342at2759"/>
<feature type="region of interest" description="Disordered" evidence="5">
    <location>
        <begin position="196"/>
        <end position="332"/>
    </location>
</feature>
<dbReference type="InterPro" id="IPR029004">
    <property type="entry name" value="Ribosomal_eL28/Mak16"/>
</dbReference>
<evidence type="ECO:0000256" key="4">
    <source>
        <dbReference type="PIRNR" id="PIRNR003352"/>
    </source>
</evidence>
<dbReference type="Pfam" id="PF01778">
    <property type="entry name" value="Ribosomal_L28e"/>
    <property type="match status" value="1"/>
</dbReference>
<dbReference type="GO" id="GO:0000460">
    <property type="term" value="P:maturation of 5.8S rRNA"/>
    <property type="evidence" value="ECO:0007669"/>
    <property type="project" value="TreeGrafter"/>
</dbReference>
<dbReference type="STRING" id="2018661.A0A2A2KLL9"/>
<keyword evidence="8" id="KW-1185">Reference proteome</keyword>
<dbReference type="Gene3D" id="3.30.390.110">
    <property type="match status" value="1"/>
</dbReference>
<dbReference type="GO" id="GO:0005730">
    <property type="term" value="C:nucleolus"/>
    <property type="evidence" value="ECO:0007669"/>
    <property type="project" value="UniProtKB-UniRule"/>
</dbReference>
<evidence type="ECO:0000256" key="1">
    <source>
        <dbReference type="ARBA" id="ARBA00004123"/>
    </source>
</evidence>
<dbReference type="PANTHER" id="PTHR23405:SF4">
    <property type="entry name" value="PROTEIN MAK16 HOMOLOG"/>
    <property type="match status" value="1"/>
</dbReference>
<evidence type="ECO:0000256" key="5">
    <source>
        <dbReference type="SAM" id="MobiDB-lite"/>
    </source>
</evidence>
<dbReference type="PIRSF" id="PIRSF003352">
    <property type="entry name" value="MAK16"/>
    <property type="match status" value="1"/>
</dbReference>
<comment type="similarity">
    <text evidence="2 4">Belongs to the MAK16 family.</text>
</comment>
<proteinExistence type="inferred from homology"/>